<reference evidence="1" key="1">
    <citation type="submission" date="2024-07" db="EMBL/GenBank/DDBJ databases">
        <title>Metagenome and Metagenome-Assembled Genomes of Archaea from a hot spring from the geothermal field of Los Azufres, Mexico.</title>
        <authorList>
            <person name="Marin-Paredes R."/>
            <person name="Martinez-Romero E."/>
            <person name="Servin-Garciduenas L.E."/>
        </authorList>
    </citation>
    <scope>NUCLEOTIDE SEQUENCE</scope>
</reference>
<protein>
    <submittedName>
        <fullName evidence="1">Ribosomal protein L13e</fullName>
    </submittedName>
</protein>
<proteinExistence type="predicted"/>
<name>A0ACC6V3S1_9CREN</name>
<keyword evidence="1" id="KW-0687">Ribonucleoprotein</keyword>
<dbReference type="Proteomes" id="UP000033636">
    <property type="component" value="Unassembled WGS sequence"/>
</dbReference>
<evidence type="ECO:0000313" key="2">
    <source>
        <dbReference type="Proteomes" id="UP000033636"/>
    </source>
</evidence>
<evidence type="ECO:0000313" key="1">
    <source>
        <dbReference type="EMBL" id="MFB6491473.1"/>
    </source>
</evidence>
<keyword evidence="1" id="KW-0689">Ribosomal protein</keyword>
<organism evidence="1 2">
    <name type="scientific">Thermoproteus sp. AZ2</name>
    <dbReference type="NCBI Taxonomy" id="1609232"/>
    <lineage>
        <taxon>Archaea</taxon>
        <taxon>Thermoproteota</taxon>
        <taxon>Thermoprotei</taxon>
        <taxon>Thermoproteales</taxon>
        <taxon>Thermoproteaceae</taxon>
        <taxon>Thermoproteus</taxon>
    </lineage>
</organism>
<gene>
    <name evidence="1" type="ORF">TU35_009640</name>
</gene>
<dbReference type="EMBL" id="JZWT02000037">
    <property type="protein sequence ID" value="MFB6491473.1"/>
    <property type="molecule type" value="Genomic_DNA"/>
</dbReference>
<comment type="caution">
    <text evidence="1">The sequence shown here is derived from an EMBL/GenBank/DDBJ whole genome shotgun (WGS) entry which is preliminary data.</text>
</comment>
<accession>A0ACC6V3S1</accession>
<sequence>MEAPVPLVKEPLKISKGGVGGLRPGRGFSIGEVEAVGLNVEQARLLGIYVDTRRRSAHEENIKALREWLIKVLKGEAGPLPPALPKSISIKPKRGRAFRGLTTAGRRARGLLGTRYKETHHRKFKKKARERAEKRRHETTRGLGNLQRISKIK</sequence>